<dbReference type="EMBL" id="LBPV01000034">
    <property type="protein sequence ID" value="KKP65072.1"/>
    <property type="molecule type" value="Genomic_DNA"/>
</dbReference>
<dbReference type="AlphaFoldDB" id="A0A0G0EC75"/>
<dbReference type="Proteomes" id="UP000033866">
    <property type="component" value="Unassembled WGS sequence"/>
</dbReference>
<name>A0A0G0EC75_9BACT</name>
<comment type="caution">
    <text evidence="1">The sequence shown here is derived from an EMBL/GenBank/DDBJ whole genome shotgun (WGS) entry which is preliminary data.</text>
</comment>
<sequence length="241" mass="27706">MVPIGEYFGRDNTDLTDYDAFVDEVLGVTLEELHIPDPEDRESRTPQLNHDDGYNRLRISYSVGPYEYEYHLGKGNGRFEPTSKQRDNLALRIAELRERYSIEMNRLEIVEWKNSVFELIRGEDLEPEISNESINEEELQSLDLFKSKLYVNSPELISQFEGLIPGCEIVVVEGSDAPVALELDTDLDVDRDIKEQLANSLKKRLVSKMDSNKDFEYSTVWVRGGNPDVYTYNGNGELLEN</sequence>
<accession>A0A0G0EC75</accession>
<evidence type="ECO:0000313" key="2">
    <source>
        <dbReference type="Proteomes" id="UP000033866"/>
    </source>
</evidence>
<proteinExistence type="predicted"/>
<evidence type="ECO:0000313" key="1">
    <source>
        <dbReference type="EMBL" id="KKP65072.1"/>
    </source>
</evidence>
<organism evidence="1 2">
    <name type="scientific">candidate division WS6 bacterium GW2011_GWE1_34_7</name>
    <dbReference type="NCBI Taxonomy" id="1619093"/>
    <lineage>
        <taxon>Bacteria</taxon>
        <taxon>Candidatus Dojkabacteria</taxon>
    </lineage>
</organism>
<reference evidence="1 2" key="1">
    <citation type="journal article" date="2015" name="Nature">
        <title>rRNA introns, odd ribosomes, and small enigmatic genomes across a large radiation of phyla.</title>
        <authorList>
            <person name="Brown C.T."/>
            <person name="Hug L.A."/>
            <person name="Thomas B.C."/>
            <person name="Sharon I."/>
            <person name="Castelle C.J."/>
            <person name="Singh A."/>
            <person name="Wilkins M.J."/>
            <person name="Williams K.H."/>
            <person name="Banfield J.F."/>
        </authorList>
    </citation>
    <scope>NUCLEOTIDE SEQUENCE [LARGE SCALE GENOMIC DNA]</scope>
</reference>
<gene>
    <name evidence="1" type="ORF">UR61_C0034G0003</name>
</gene>
<protein>
    <submittedName>
        <fullName evidence="1">Uncharacterized protein</fullName>
    </submittedName>
</protein>